<evidence type="ECO:0000313" key="2">
    <source>
        <dbReference type="EMBL" id="MFI0796804.1"/>
    </source>
</evidence>
<feature type="domain" description="Aspartyl/asparaginy/proline hydroxylase" evidence="1">
    <location>
        <begin position="12"/>
        <end position="174"/>
    </location>
</feature>
<dbReference type="InterPro" id="IPR007803">
    <property type="entry name" value="Asp/Arg/Pro-Hydrxlase"/>
</dbReference>
<keyword evidence="3" id="KW-1185">Reference proteome</keyword>
<dbReference type="InterPro" id="IPR027443">
    <property type="entry name" value="IPNS-like_sf"/>
</dbReference>
<proteinExistence type="predicted"/>
<reference evidence="2 3" key="1">
    <citation type="submission" date="2024-10" db="EMBL/GenBank/DDBJ databases">
        <title>The Natural Products Discovery Center: Release of the First 8490 Sequenced Strains for Exploring Actinobacteria Biosynthetic Diversity.</title>
        <authorList>
            <person name="Kalkreuter E."/>
            <person name="Kautsar S.A."/>
            <person name="Yang D."/>
            <person name="Bader C.D."/>
            <person name="Teijaro C.N."/>
            <person name="Fluegel L."/>
            <person name="Davis C.M."/>
            <person name="Simpson J.R."/>
            <person name="Lauterbach L."/>
            <person name="Steele A.D."/>
            <person name="Gui C."/>
            <person name="Meng S."/>
            <person name="Li G."/>
            <person name="Viehrig K."/>
            <person name="Ye F."/>
            <person name="Su P."/>
            <person name="Kiefer A.F."/>
            <person name="Nichols A."/>
            <person name="Cepeda A.J."/>
            <person name="Yan W."/>
            <person name="Fan B."/>
            <person name="Jiang Y."/>
            <person name="Adhikari A."/>
            <person name="Zheng C.-J."/>
            <person name="Schuster L."/>
            <person name="Cowan T.M."/>
            <person name="Smanski M.J."/>
            <person name="Chevrette M.G."/>
            <person name="De Carvalho L.P.S."/>
            <person name="Shen B."/>
        </authorList>
    </citation>
    <scope>NUCLEOTIDE SEQUENCE [LARGE SCALE GENOMIC DNA]</scope>
    <source>
        <strain evidence="2 3">NPDC021253</strain>
    </source>
</reference>
<evidence type="ECO:0000259" key="1">
    <source>
        <dbReference type="Pfam" id="PF05118"/>
    </source>
</evidence>
<dbReference type="Gene3D" id="2.60.120.330">
    <property type="entry name" value="B-lactam Antibiotic, Isopenicillin N Synthase, Chain"/>
    <property type="match status" value="1"/>
</dbReference>
<organism evidence="2 3">
    <name type="scientific">Micromonospora rubida</name>
    <dbReference type="NCBI Taxonomy" id="2697657"/>
    <lineage>
        <taxon>Bacteria</taxon>
        <taxon>Bacillati</taxon>
        <taxon>Actinomycetota</taxon>
        <taxon>Actinomycetes</taxon>
        <taxon>Micromonosporales</taxon>
        <taxon>Micromonosporaceae</taxon>
        <taxon>Micromonospora</taxon>
    </lineage>
</organism>
<sequence length="312" mass="34481">MRLTPTFDTDRLQAEVGHLTRLTWARQRTYTEQGEGLESPVEWRVLALRNQGGDEQRTDAGGPGTAPFTNTRWLDSTPYLAEVLASLPRGMRAARLMSLAPGAQVATHRDTPMGLPYGMVRLHIPIVTNDGAVLVLDGDTHCWKPGTFWYGDFSRPHSIANSGASNRIHLVIDTALTPELLDLFPRTSVDRIDVADVLFERPELPLRPGELASFRGRVTVPAAFANWSAEPLDDTVSIGDQHSSIVAEDGRLVLVGPDARIGLVHVGAGEFRLQGWTEERTMHIDRRAEAIRFTIRNGSCWWTEQSPFLAGA</sequence>
<evidence type="ECO:0000313" key="3">
    <source>
        <dbReference type="Proteomes" id="UP001611075"/>
    </source>
</evidence>
<comment type="caution">
    <text evidence="2">The sequence shown here is derived from an EMBL/GenBank/DDBJ whole genome shotgun (WGS) entry which is preliminary data.</text>
</comment>
<gene>
    <name evidence="2" type="ORF">ACH4OY_29575</name>
</gene>
<dbReference type="EMBL" id="JBIRPU010000034">
    <property type="protein sequence ID" value="MFI0796804.1"/>
    <property type="molecule type" value="Genomic_DNA"/>
</dbReference>
<name>A0ABW7SSW9_9ACTN</name>
<protein>
    <submittedName>
        <fullName evidence="2">Aspartyl/asparaginyl beta-hydroxylase domain-containing protein</fullName>
    </submittedName>
</protein>
<dbReference type="RefSeq" id="WP_396685259.1">
    <property type="nucleotide sequence ID" value="NZ_JBIRPU010000034.1"/>
</dbReference>
<dbReference type="Proteomes" id="UP001611075">
    <property type="component" value="Unassembled WGS sequence"/>
</dbReference>
<dbReference type="Pfam" id="PF05118">
    <property type="entry name" value="Asp_Arg_Hydrox"/>
    <property type="match status" value="1"/>
</dbReference>
<accession>A0ABW7SSW9</accession>
<dbReference type="SUPFAM" id="SSF51197">
    <property type="entry name" value="Clavaminate synthase-like"/>
    <property type="match status" value="1"/>
</dbReference>